<dbReference type="InterPro" id="IPR011060">
    <property type="entry name" value="RibuloseP-bd_barrel"/>
</dbReference>
<keyword evidence="15" id="KW-1185">Reference proteome</keyword>
<dbReference type="Proteomes" id="UP000488299">
    <property type="component" value="Unassembled WGS sequence"/>
</dbReference>
<keyword evidence="7 11" id="KW-0368">Histidine biosynthesis</keyword>
<feature type="compositionally biased region" description="Polar residues" evidence="13">
    <location>
        <begin position="139"/>
        <end position="149"/>
    </location>
</feature>
<evidence type="ECO:0000256" key="4">
    <source>
        <dbReference type="ARBA" id="ARBA00011152"/>
    </source>
</evidence>
<dbReference type="NCBIfam" id="TIGR00735">
    <property type="entry name" value="hisF"/>
    <property type="match status" value="1"/>
</dbReference>
<comment type="pathway">
    <text evidence="2 11">Amino-acid biosynthesis; L-histidine biosynthesis; L-histidine from 5-phospho-alpha-D-ribose 1-diphosphate: step 5/9.</text>
</comment>
<dbReference type="Pfam" id="PF00977">
    <property type="entry name" value="His_biosynth"/>
    <property type="match status" value="1"/>
</dbReference>
<dbReference type="GO" id="GO:0000107">
    <property type="term" value="F:imidazoleglycerol-phosphate synthase activity"/>
    <property type="evidence" value="ECO:0007669"/>
    <property type="project" value="UniProtKB-UniRule"/>
</dbReference>
<dbReference type="Gene3D" id="3.20.20.70">
    <property type="entry name" value="Aldolase class I"/>
    <property type="match status" value="1"/>
</dbReference>
<comment type="subunit">
    <text evidence="4 11">Heterodimer of HisH and HisF.</text>
</comment>
<dbReference type="SUPFAM" id="SSF51366">
    <property type="entry name" value="Ribulose-phoshate binding barrel"/>
    <property type="match status" value="1"/>
</dbReference>
<dbReference type="PANTHER" id="PTHR21235:SF2">
    <property type="entry name" value="IMIDAZOLE GLYCEROL PHOSPHATE SYNTHASE HISHF"/>
    <property type="match status" value="1"/>
</dbReference>
<proteinExistence type="inferred from homology"/>
<dbReference type="RefSeq" id="WP_152123687.1">
    <property type="nucleotide sequence ID" value="NZ_WELI01000002.1"/>
</dbReference>
<comment type="subcellular location">
    <subcellularLocation>
        <location evidence="1 11">Cytoplasm</location>
    </subcellularLocation>
</comment>
<comment type="similarity">
    <text evidence="3 11 12">Belongs to the HisA/HisF family.</text>
</comment>
<evidence type="ECO:0000256" key="2">
    <source>
        <dbReference type="ARBA" id="ARBA00005091"/>
    </source>
</evidence>
<evidence type="ECO:0000256" key="9">
    <source>
        <dbReference type="ARBA" id="ARBA00025475"/>
    </source>
</evidence>
<evidence type="ECO:0000256" key="12">
    <source>
        <dbReference type="RuleBase" id="RU003657"/>
    </source>
</evidence>
<dbReference type="InterPro" id="IPR013785">
    <property type="entry name" value="Aldolase_TIM"/>
</dbReference>
<protein>
    <recommendedName>
        <fullName evidence="11">Imidazole glycerol phosphate synthase subunit HisF</fullName>
        <ecNumber evidence="11">4.3.2.10</ecNumber>
    </recommendedName>
    <alternativeName>
        <fullName evidence="11">IGP synthase cyclase subunit</fullName>
    </alternativeName>
    <alternativeName>
        <fullName evidence="11">IGP synthase subunit HisF</fullName>
    </alternativeName>
    <alternativeName>
        <fullName evidence="11">ImGP synthase subunit HisF</fullName>
        <shortName evidence="11">IGPS subunit HisF</shortName>
    </alternativeName>
</protein>
<dbReference type="EMBL" id="WELI01000002">
    <property type="protein sequence ID" value="KAB7732114.1"/>
    <property type="molecule type" value="Genomic_DNA"/>
</dbReference>
<evidence type="ECO:0000313" key="15">
    <source>
        <dbReference type="Proteomes" id="UP000488299"/>
    </source>
</evidence>
<dbReference type="GO" id="GO:0000105">
    <property type="term" value="P:L-histidine biosynthetic process"/>
    <property type="evidence" value="ECO:0007669"/>
    <property type="project" value="UniProtKB-UniRule"/>
</dbReference>
<dbReference type="PANTHER" id="PTHR21235">
    <property type="entry name" value="IMIDAZOLE GLYCEROL PHOSPHATE SYNTHASE SUBUNIT HISF/H IGP SYNTHASE SUBUNIT HISF/H"/>
    <property type="match status" value="1"/>
</dbReference>
<comment type="function">
    <text evidence="9 11">IGPS catalyzes the conversion of PRFAR and glutamine to IGP, AICAR and glutamate. The HisF subunit catalyzes the cyclization activity that produces IGP and AICAR from PRFAR using the ammonia provided by the HisH subunit.</text>
</comment>
<keyword evidence="6 11" id="KW-0028">Amino-acid biosynthesis</keyword>
<evidence type="ECO:0000256" key="3">
    <source>
        <dbReference type="ARBA" id="ARBA00009667"/>
    </source>
</evidence>
<evidence type="ECO:0000256" key="8">
    <source>
        <dbReference type="ARBA" id="ARBA00023239"/>
    </source>
</evidence>
<organism evidence="14 15">
    <name type="scientific">Rudanella paleaurantiibacter</name>
    <dbReference type="NCBI Taxonomy" id="2614655"/>
    <lineage>
        <taxon>Bacteria</taxon>
        <taxon>Pseudomonadati</taxon>
        <taxon>Bacteroidota</taxon>
        <taxon>Cytophagia</taxon>
        <taxon>Cytophagales</taxon>
        <taxon>Cytophagaceae</taxon>
        <taxon>Rudanella</taxon>
    </lineage>
</organism>
<evidence type="ECO:0000256" key="6">
    <source>
        <dbReference type="ARBA" id="ARBA00022605"/>
    </source>
</evidence>
<reference evidence="14 15" key="1">
    <citation type="submission" date="2019-10" db="EMBL/GenBank/DDBJ databases">
        <title>Rudanella paleaurantiibacter sp. nov., isolated from sludge.</title>
        <authorList>
            <person name="Xu S.Q."/>
        </authorList>
    </citation>
    <scope>NUCLEOTIDE SEQUENCE [LARGE SCALE GENOMIC DNA]</scope>
    <source>
        <strain evidence="14 15">HX-22-17</strain>
    </source>
</reference>
<dbReference type="GO" id="GO:0016829">
    <property type="term" value="F:lyase activity"/>
    <property type="evidence" value="ECO:0007669"/>
    <property type="project" value="UniProtKB-KW"/>
</dbReference>
<evidence type="ECO:0000313" key="14">
    <source>
        <dbReference type="EMBL" id="KAB7732114.1"/>
    </source>
</evidence>
<comment type="caution">
    <text evidence="14">The sequence shown here is derived from an EMBL/GenBank/DDBJ whole genome shotgun (WGS) entry which is preliminary data.</text>
</comment>
<feature type="active site" evidence="11">
    <location>
        <position position="130"/>
    </location>
</feature>
<dbReference type="FunFam" id="3.20.20.70:FF:000006">
    <property type="entry name" value="Imidazole glycerol phosphate synthase subunit HisF"/>
    <property type="match status" value="1"/>
</dbReference>
<evidence type="ECO:0000256" key="11">
    <source>
        <dbReference type="HAMAP-Rule" id="MF_01013"/>
    </source>
</evidence>
<comment type="catalytic activity">
    <reaction evidence="10 11">
        <text>5-[(5-phospho-1-deoxy-D-ribulos-1-ylimino)methylamino]-1-(5-phospho-beta-D-ribosyl)imidazole-4-carboxamide + L-glutamine = D-erythro-1-(imidazol-4-yl)glycerol 3-phosphate + 5-amino-1-(5-phospho-beta-D-ribosyl)imidazole-4-carboxamide + L-glutamate + H(+)</text>
        <dbReference type="Rhea" id="RHEA:24793"/>
        <dbReference type="ChEBI" id="CHEBI:15378"/>
        <dbReference type="ChEBI" id="CHEBI:29985"/>
        <dbReference type="ChEBI" id="CHEBI:58278"/>
        <dbReference type="ChEBI" id="CHEBI:58359"/>
        <dbReference type="ChEBI" id="CHEBI:58475"/>
        <dbReference type="ChEBI" id="CHEBI:58525"/>
        <dbReference type="EC" id="4.3.2.10"/>
    </reaction>
</comment>
<keyword evidence="8 11" id="KW-0456">Lyase</keyword>
<evidence type="ECO:0000256" key="7">
    <source>
        <dbReference type="ARBA" id="ARBA00023102"/>
    </source>
</evidence>
<keyword evidence="5 11" id="KW-0963">Cytoplasm</keyword>
<dbReference type="CDD" id="cd04731">
    <property type="entry name" value="HisF"/>
    <property type="match status" value="1"/>
</dbReference>
<evidence type="ECO:0000256" key="1">
    <source>
        <dbReference type="ARBA" id="ARBA00004496"/>
    </source>
</evidence>
<name>A0A7J5U2T4_9BACT</name>
<evidence type="ECO:0000256" key="5">
    <source>
        <dbReference type="ARBA" id="ARBA00022490"/>
    </source>
</evidence>
<dbReference type="AlphaFoldDB" id="A0A7J5U2T4"/>
<dbReference type="InterPro" id="IPR006062">
    <property type="entry name" value="His_biosynth"/>
</dbReference>
<sequence>MLTKRIIPCLDIKDGRTVKGTNFVNLRDAGDPVELGAIYARQGADELVFLDITATVDERKTLIELVRRVAHAVNIPFTVGGGISSVADVSALLNAGADKVSINSSAVRNPALIDQLALEFGSQCIVVAIDTRWIPASDDTASNEMSSPRQHIVHTHGGRKPTHLRTLEWAKEVENRGAGEILLTSMDTDGTKAGFALELTAAVSGAAHIPVIASGGAGTMDHFVDVFTTGKADAGLAASIFHFKEIDIPELKQYLAQQGIPMRLTN</sequence>
<feature type="active site" evidence="11">
    <location>
        <position position="11"/>
    </location>
</feature>
<evidence type="ECO:0000256" key="13">
    <source>
        <dbReference type="SAM" id="MobiDB-lite"/>
    </source>
</evidence>
<evidence type="ECO:0000256" key="10">
    <source>
        <dbReference type="ARBA" id="ARBA00047838"/>
    </source>
</evidence>
<dbReference type="EC" id="4.3.2.10" evidence="11"/>
<gene>
    <name evidence="11 14" type="primary">hisF</name>
    <name evidence="14" type="ORF">F5984_07840</name>
</gene>
<accession>A0A7J5U2T4</accession>
<dbReference type="InterPro" id="IPR004651">
    <property type="entry name" value="HisF"/>
</dbReference>
<dbReference type="GO" id="GO:0005737">
    <property type="term" value="C:cytoplasm"/>
    <property type="evidence" value="ECO:0007669"/>
    <property type="project" value="UniProtKB-SubCell"/>
</dbReference>
<feature type="region of interest" description="Disordered" evidence="13">
    <location>
        <begin position="139"/>
        <end position="158"/>
    </location>
</feature>
<dbReference type="InterPro" id="IPR050064">
    <property type="entry name" value="IGPS_HisA/HisF"/>
</dbReference>
<dbReference type="UniPathway" id="UPA00031">
    <property type="reaction ID" value="UER00010"/>
</dbReference>
<dbReference type="HAMAP" id="MF_01013">
    <property type="entry name" value="HisF"/>
    <property type="match status" value="1"/>
</dbReference>